<protein>
    <recommendedName>
        <fullName evidence="4 11">Acetolactate synthase</fullName>
        <ecNumber evidence="4 11">2.2.1.6</ecNumber>
    </recommendedName>
</protein>
<dbReference type="AlphaFoldDB" id="A0A6I6DYZ4"/>
<evidence type="ECO:0000256" key="9">
    <source>
        <dbReference type="ARBA" id="ARBA00023052"/>
    </source>
</evidence>
<dbReference type="Pfam" id="PF02776">
    <property type="entry name" value="TPP_enzyme_N"/>
    <property type="match status" value="1"/>
</dbReference>
<evidence type="ECO:0000256" key="4">
    <source>
        <dbReference type="ARBA" id="ARBA00013145"/>
    </source>
</evidence>
<dbReference type="InterPro" id="IPR012001">
    <property type="entry name" value="Thiamin_PyroP_enz_TPP-bd_dom"/>
</dbReference>
<proteinExistence type="inferred from homology"/>
<dbReference type="Pfam" id="PF02775">
    <property type="entry name" value="TPP_enzyme_C"/>
    <property type="match status" value="1"/>
</dbReference>
<comment type="pathway">
    <text evidence="2 11">Amino-acid biosynthesis; L-valine biosynthesis; L-valine from pyruvate: step 1/4.</text>
</comment>
<keyword evidence="9 11" id="KW-0786">Thiamine pyrophosphate</keyword>
<keyword evidence="8 11" id="KW-0460">Magnesium</keyword>
<dbReference type="InterPro" id="IPR012846">
    <property type="entry name" value="Acetolactate_synth_lsu"/>
</dbReference>
<dbReference type="CDD" id="cd02015">
    <property type="entry name" value="TPP_AHAS"/>
    <property type="match status" value="1"/>
</dbReference>
<feature type="domain" description="Thiamine pyrophosphate enzyme TPP-binding" evidence="13">
    <location>
        <begin position="386"/>
        <end position="553"/>
    </location>
</feature>
<dbReference type="PANTHER" id="PTHR18968">
    <property type="entry name" value="THIAMINE PYROPHOSPHATE ENZYMES"/>
    <property type="match status" value="1"/>
</dbReference>
<dbReference type="PROSITE" id="PS00187">
    <property type="entry name" value="TPP_ENZYMES"/>
    <property type="match status" value="1"/>
</dbReference>
<dbReference type="InterPro" id="IPR029035">
    <property type="entry name" value="DHS-like_NAD/FAD-binding_dom"/>
</dbReference>
<evidence type="ECO:0000313" key="15">
    <source>
        <dbReference type="EMBL" id="QGU32824.1"/>
    </source>
</evidence>
<keyword evidence="6 11" id="KW-0808">Transferase</keyword>
<dbReference type="UniPathway" id="UPA00047">
    <property type="reaction ID" value="UER00055"/>
</dbReference>
<reference evidence="15 16" key="1">
    <citation type="submission" date="2019-12" db="EMBL/GenBank/DDBJ databases">
        <title>The complete genome of the thermophilic, anoxygenic phototrophic gammaproteobacterium Thermochromatium tepidum.</title>
        <authorList>
            <person name="Sattley W.M."/>
            <person name="Swingley W.D."/>
            <person name="Burchell B.M."/>
            <person name="Gurbani S.A."/>
            <person name="Kujawa C.M."/>
            <person name="Nuccio D.A."/>
            <person name="Schladweiler J."/>
            <person name="Shaffer K.N."/>
            <person name="Stokes L.M."/>
            <person name="Touchman J.W."/>
            <person name="Blankenship R.E."/>
            <person name="Madigan M.T."/>
        </authorList>
    </citation>
    <scope>NUCLEOTIDE SEQUENCE [LARGE SCALE GENOMIC DNA]</scope>
    <source>
        <strain evidence="15 16">ATCC 43061</strain>
    </source>
</reference>
<name>A0A6I6DYZ4_THETI</name>
<keyword evidence="10 11" id="KW-0100">Branched-chain amino acid biosynthesis</keyword>
<gene>
    <name evidence="15" type="primary">ilvB</name>
    <name evidence="15" type="ORF">E6P07_07415</name>
</gene>
<dbReference type="SUPFAM" id="SSF52467">
    <property type="entry name" value="DHS-like NAD/FAD-binding domain"/>
    <property type="match status" value="1"/>
</dbReference>
<evidence type="ECO:0000256" key="1">
    <source>
        <dbReference type="ARBA" id="ARBA00004974"/>
    </source>
</evidence>
<dbReference type="CDD" id="cd07035">
    <property type="entry name" value="TPP_PYR_POX_like"/>
    <property type="match status" value="1"/>
</dbReference>
<dbReference type="InterPro" id="IPR000399">
    <property type="entry name" value="TPP-bd_CS"/>
</dbReference>
<dbReference type="GO" id="GO:0030976">
    <property type="term" value="F:thiamine pyrophosphate binding"/>
    <property type="evidence" value="ECO:0007669"/>
    <property type="project" value="UniProtKB-UniRule"/>
</dbReference>
<comment type="catalytic activity">
    <reaction evidence="11">
        <text>2 pyruvate + H(+) = (2S)-2-acetolactate + CO2</text>
        <dbReference type="Rhea" id="RHEA:25249"/>
        <dbReference type="ChEBI" id="CHEBI:15361"/>
        <dbReference type="ChEBI" id="CHEBI:15378"/>
        <dbReference type="ChEBI" id="CHEBI:16526"/>
        <dbReference type="ChEBI" id="CHEBI:58476"/>
        <dbReference type="EC" id="2.2.1.6"/>
    </reaction>
</comment>
<dbReference type="GO" id="GO:0003984">
    <property type="term" value="F:acetolactate synthase activity"/>
    <property type="evidence" value="ECO:0007669"/>
    <property type="project" value="UniProtKB-EC"/>
</dbReference>
<dbReference type="KEGG" id="ttp:E6P07_07415"/>
<dbReference type="InterPro" id="IPR011766">
    <property type="entry name" value="TPP_enzyme_TPP-bd"/>
</dbReference>
<dbReference type="GO" id="GO:0009097">
    <property type="term" value="P:isoleucine biosynthetic process"/>
    <property type="evidence" value="ECO:0007669"/>
    <property type="project" value="UniProtKB-UniPathway"/>
</dbReference>
<evidence type="ECO:0000256" key="11">
    <source>
        <dbReference type="RuleBase" id="RU003591"/>
    </source>
</evidence>
<keyword evidence="5 11" id="KW-0028">Amino-acid biosynthesis</keyword>
<dbReference type="Gene3D" id="3.40.50.1220">
    <property type="entry name" value="TPP-binding domain"/>
    <property type="match status" value="1"/>
</dbReference>
<comment type="similarity">
    <text evidence="3 11">Belongs to the TPP enzyme family.</text>
</comment>
<evidence type="ECO:0000259" key="13">
    <source>
        <dbReference type="Pfam" id="PF02775"/>
    </source>
</evidence>
<dbReference type="InterPro" id="IPR045229">
    <property type="entry name" value="TPP_enz"/>
</dbReference>
<organism evidence="15 16">
    <name type="scientific">Thermochromatium tepidum ATCC 43061</name>
    <dbReference type="NCBI Taxonomy" id="316276"/>
    <lineage>
        <taxon>Bacteria</taxon>
        <taxon>Pseudomonadati</taxon>
        <taxon>Pseudomonadota</taxon>
        <taxon>Gammaproteobacteria</taxon>
        <taxon>Chromatiales</taxon>
        <taxon>Chromatiaceae</taxon>
        <taxon>Thermochromatium</taxon>
    </lineage>
</organism>
<keyword evidence="7 11" id="KW-0479">Metal-binding</keyword>
<evidence type="ECO:0000256" key="6">
    <source>
        <dbReference type="ARBA" id="ARBA00022679"/>
    </source>
</evidence>
<feature type="domain" description="Thiamine pyrophosphate enzyme N-terminal TPP-binding" evidence="14">
    <location>
        <begin position="7"/>
        <end position="127"/>
    </location>
</feature>
<dbReference type="InterPro" id="IPR029061">
    <property type="entry name" value="THDP-binding"/>
</dbReference>
<evidence type="ECO:0000256" key="10">
    <source>
        <dbReference type="ARBA" id="ARBA00023304"/>
    </source>
</evidence>
<evidence type="ECO:0000313" key="16">
    <source>
        <dbReference type="Proteomes" id="UP000426424"/>
    </source>
</evidence>
<dbReference type="EMBL" id="CP039268">
    <property type="protein sequence ID" value="QGU32824.1"/>
    <property type="molecule type" value="Genomic_DNA"/>
</dbReference>
<dbReference type="SUPFAM" id="SSF52518">
    <property type="entry name" value="Thiamin diphosphate-binding fold (THDP-binding)"/>
    <property type="match status" value="2"/>
</dbReference>
<dbReference type="GO" id="GO:0005948">
    <property type="term" value="C:acetolactate synthase complex"/>
    <property type="evidence" value="ECO:0007669"/>
    <property type="project" value="TreeGrafter"/>
</dbReference>
<dbReference type="PANTHER" id="PTHR18968:SF13">
    <property type="entry name" value="ACETOLACTATE SYNTHASE CATALYTIC SUBUNIT, MITOCHONDRIAL"/>
    <property type="match status" value="1"/>
</dbReference>
<dbReference type="FunFam" id="3.40.50.970:FF:000007">
    <property type="entry name" value="Acetolactate synthase"/>
    <property type="match status" value="1"/>
</dbReference>
<comment type="cofactor">
    <cofactor evidence="11">
        <name>thiamine diphosphate</name>
        <dbReference type="ChEBI" id="CHEBI:58937"/>
    </cofactor>
    <text evidence="11">Binds 1 thiamine pyrophosphate per subunit.</text>
</comment>
<accession>A0A6I6DYZ4</accession>
<dbReference type="InterPro" id="IPR012000">
    <property type="entry name" value="Thiamin_PyroP_enz_cen_dom"/>
</dbReference>
<dbReference type="GO" id="GO:0009099">
    <property type="term" value="P:L-valine biosynthetic process"/>
    <property type="evidence" value="ECO:0007669"/>
    <property type="project" value="UniProtKB-UniPathway"/>
</dbReference>
<evidence type="ECO:0000259" key="14">
    <source>
        <dbReference type="Pfam" id="PF02776"/>
    </source>
</evidence>
<dbReference type="InterPro" id="IPR039368">
    <property type="entry name" value="AHAS_TPP"/>
</dbReference>
<dbReference type="GO" id="GO:0000287">
    <property type="term" value="F:magnesium ion binding"/>
    <property type="evidence" value="ECO:0007669"/>
    <property type="project" value="UniProtKB-UniRule"/>
</dbReference>
<comment type="cofactor">
    <cofactor evidence="11">
        <name>Mg(2+)</name>
        <dbReference type="ChEBI" id="CHEBI:18420"/>
    </cofactor>
    <text evidence="11">Binds 1 Mg(2+) ion per subunit.</text>
</comment>
<feature type="domain" description="Thiamine pyrophosphate enzyme central" evidence="12">
    <location>
        <begin position="199"/>
        <end position="329"/>
    </location>
</feature>
<evidence type="ECO:0000256" key="3">
    <source>
        <dbReference type="ARBA" id="ARBA00007812"/>
    </source>
</evidence>
<dbReference type="RefSeq" id="WP_153975018.1">
    <property type="nucleotide sequence ID" value="NZ_CP039268.1"/>
</dbReference>
<evidence type="ECO:0000256" key="5">
    <source>
        <dbReference type="ARBA" id="ARBA00022605"/>
    </source>
</evidence>
<dbReference type="Proteomes" id="UP000426424">
    <property type="component" value="Chromosome"/>
</dbReference>
<comment type="pathway">
    <text evidence="1 11">Amino-acid biosynthesis; L-isoleucine biosynthesis; L-isoleucine from 2-oxobutanoate: step 1/4.</text>
</comment>
<dbReference type="Gene3D" id="3.40.50.970">
    <property type="match status" value="2"/>
</dbReference>
<evidence type="ECO:0000256" key="8">
    <source>
        <dbReference type="ARBA" id="ARBA00022842"/>
    </source>
</evidence>
<dbReference type="UniPathway" id="UPA00049">
    <property type="reaction ID" value="UER00059"/>
</dbReference>
<dbReference type="NCBIfam" id="TIGR00118">
    <property type="entry name" value="acolac_lg"/>
    <property type="match status" value="1"/>
</dbReference>
<evidence type="ECO:0000256" key="2">
    <source>
        <dbReference type="ARBA" id="ARBA00005025"/>
    </source>
</evidence>
<evidence type="ECO:0000256" key="7">
    <source>
        <dbReference type="ARBA" id="ARBA00022723"/>
    </source>
</evidence>
<dbReference type="Pfam" id="PF00205">
    <property type="entry name" value="TPP_enzyme_M"/>
    <property type="match status" value="1"/>
</dbReference>
<dbReference type="OrthoDB" id="9785953at2"/>
<keyword evidence="16" id="KW-1185">Reference proteome</keyword>
<evidence type="ECO:0000259" key="12">
    <source>
        <dbReference type="Pfam" id="PF00205"/>
    </source>
</evidence>
<dbReference type="GO" id="GO:0050660">
    <property type="term" value="F:flavin adenine dinucleotide binding"/>
    <property type="evidence" value="ECO:0007669"/>
    <property type="project" value="InterPro"/>
</dbReference>
<sequence>MPNANCTGAALLIDVLNDLGVEILFGHTGGAVIPIHVEINKRLRAGTPVPRFVLCRQEGGAGHAAEGYARASGRVGVAMATSGPGATNLVTPIADAYKDSLPTLFITGQVPSRAIGTDAFQEVDTVGLTRPISKHNYLVKDVADLEWILREAYALAREGRPGPVVVDICKDVQMATLVAPNPPRVRHRESIAFDPKQADAILEALAHAERPVVKAGGGVIHANATLALQRFAERFDVPVTTTFNALGALPFDLPYNLGMPGMHGTIPANYALRDADFILTLGGRFDDRVAVRGFATGKRIAQVDIDPSEIDKTIATDLSLVATLDEFLAHALASGRSARHPEWMAQVGEWRVRLIPPYGQSDSIKPQAVIEFISELTEGEATLVTGVGQHQMWAAQYYRFRRPRQWISSGGLGTMGFGLPAAIGAWYGDPTRPVVLIDGDGSFQMNIQELGTLVANRIPLKMFVLNNSFLGMVRQWEDMMDDGHHYETCLARTADCDPDCINLDQDCRRQIPNLTGLKYVYPRLKTVRLRDPATLREDIAAVLAEPGPVLVDVWIDKAENVIPMIRPGHSLEQMIEP</sequence>
<dbReference type="EC" id="2.2.1.6" evidence="4 11"/>